<name>A0AAJ0DME6_9PEZI</name>
<dbReference type="PROSITE" id="PS51380">
    <property type="entry name" value="EXS"/>
    <property type="match status" value="1"/>
</dbReference>
<dbReference type="EMBL" id="JAWDJX010000017">
    <property type="protein sequence ID" value="KAK3053153.1"/>
    <property type="molecule type" value="Genomic_DNA"/>
</dbReference>
<evidence type="ECO:0000256" key="3">
    <source>
        <dbReference type="ARBA" id="ARBA00022989"/>
    </source>
</evidence>
<dbReference type="GO" id="GO:0005737">
    <property type="term" value="C:cytoplasm"/>
    <property type="evidence" value="ECO:0007669"/>
    <property type="project" value="TreeGrafter"/>
</dbReference>
<sequence length="353" mass="39813">MADPFDTSLPLPYRLAMLVVTGTWLWGFALELVKPLGRLVGLPNLQHQSTYTFSSIISAPIIFSAVTWTIFANSENATPPILRYLPHLTLLLTLLAFVPIHIKGLSLPRNGRSKLASSLKRVSIGGLAASEDSKFGDVLLADALTSYARPVSQLYVALCMVLPKYSHLGEAVTIPGGTYLIPLLVAYPFLIRLRQCLISRPRQVANAIKYATAFPPIVVGALMSRGGVDPAGRSVLQHWWIFFALLNSGYSLWWDIFKDWDLWGISSRDRNNHKRFGGLTIRCILIVIVDSVLRFSWLSRVSVRLDVYEFQEKTVFLLEIMEVVRRWLWLLFRAETEAIRRRVDEFELASPPS</sequence>
<accession>A0AAJ0DME6</accession>
<feature type="transmembrane region" description="Helical" evidence="5">
    <location>
        <begin position="84"/>
        <end position="102"/>
    </location>
</feature>
<feature type="transmembrane region" description="Helical" evidence="5">
    <location>
        <begin position="12"/>
        <end position="30"/>
    </location>
</feature>
<gene>
    <name evidence="7" type="primary">ERD1</name>
    <name evidence="7" type="ORF">LTR09_005779</name>
</gene>
<reference evidence="7" key="1">
    <citation type="submission" date="2023-04" db="EMBL/GenBank/DDBJ databases">
        <title>Black Yeasts Isolated from many extreme environments.</title>
        <authorList>
            <person name="Coleine C."/>
            <person name="Stajich J.E."/>
            <person name="Selbmann L."/>
        </authorList>
    </citation>
    <scope>NUCLEOTIDE SEQUENCE</scope>
    <source>
        <strain evidence="7">CCFEE 5312</strain>
    </source>
</reference>
<dbReference type="InterPro" id="IPR004342">
    <property type="entry name" value="EXS_C"/>
</dbReference>
<feature type="transmembrane region" description="Helical" evidence="5">
    <location>
        <begin position="276"/>
        <end position="295"/>
    </location>
</feature>
<keyword evidence="2 5" id="KW-0812">Transmembrane</keyword>
<feature type="transmembrane region" description="Helical" evidence="5">
    <location>
        <begin position="207"/>
        <end position="226"/>
    </location>
</feature>
<protein>
    <submittedName>
        <fullName evidence="7">Protein-ER retention protein</fullName>
    </submittedName>
</protein>
<dbReference type="AlphaFoldDB" id="A0AAJ0DME6"/>
<evidence type="ECO:0000313" key="7">
    <source>
        <dbReference type="EMBL" id="KAK3053153.1"/>
    </source>
</evidence>
<feature type="transmembrane region" description="Helical" evidence="5">
    <location>
        <begin position="238"/>
        <end position="256"/>
    </location>
</feature>
<dbReference type="PANTHER" id="PTHR10783">
    <property type="entry name" value="XENOTROPIC AND POLYTROPIC RETROVIRUS RECEPTOR 1-RELATED"/>
    <property type="match status" value="1"/>
</dbReference>
<evidence type="ECO:0000313" key="8">
    <source>
        <dbReference type="Proteomes" id="UP001271007"/>
    </source>
</evidence>
<dbReference type="PANTHER" id="PTHR10783:SF46">
    <property type="entry name" value="PROTEIN ERD1 HOMOLOG 2"/>
    <property type="match status" value="1"/>
</dbReference>
<evidence type="ECO:0000256" key="4">
    <source>
        <dbReference type="ARBA" id="ARBA00023136"/>
    </source>
</evidence>
<evidence type="ECO:0000256" key="2">
    <source>
        <dbReference type="ARBA" id="ARBA00022692"/>
    </source>
</evidence>
<dbReference type="GO" id="GO:0016020">
    <property type="term" value="C:membrane"/>
    <property type="evidence" value="ECO:0007669"/>
    <property type="project" value="UniProtKB-SubCell"/>
</dbReference>
<comment type="subcellular location">
    <subcellularLocation>
        <location evidence="1">Membrane</location>
        <topology evidence="1">Multi-pass membrane protein</topology>
    </subcellularLocation>
</comment>
<evidence type="ECO:0000256" key="1">
    <source>
        <dbReference type="ARBA" id="ARBA00004141"/>
    </source>
</evidence>
<evidence type="ECO:0000259" key="6">
    <source>
        <dbReference type="PROSITE" id="PS51380"/>
    </source>
</evidence>
<evidence type="ECO:0000256" key="5">
    <source>
        <dbReference type="SAM" id="Phobius"/>
    </source>
</evidence>
<feature type="transmembrane region" description="Helical" evidence="5">
    <location>
        <begin position="51"/>
        <end position="72"/>
    </location>
</feature>
<comment type="caution">
    <text evidence="7">The sequence shown here is derived from an EMBL/GenBank/DDBJ whole genome shotgun (WGS) entry which is preliminary data.</text>
</comment>
<dbReference type="Proteomes" id="UP001271007">
    <property type="component" value="Unassembled WGS sequence"/>
</dbReference>
<proteinExistence type="predicted"/>
<keyword evidence="4 5" id="KW-0472">Membrane</keyword>
<keyword evidence="8" id="KW-1185">Reference proteome</keyword>
<keyword evidence="3 5" id="KW-1133">Transmembrane helix</keyword>
<feature type="domain" description="EXS" evidence="6">
    <location>
        <begin position="172"/>
        <end position="353"/>
    </location>
</feature>
<dbReference type="Pfam" id="PF03124">
    <property type="entry name" value="EXS"/>
    <property type="match status" value="1"/>
</dbReference>
<organism evidence="7 8">
    <name type="scientific">Extremus antarcticus</name>
    <dbReference type="NCBI Taxonomy" id="702011"/>
    <lineage>
        <taxon>Eukaryota</taxon>
        <taxon>Fungi</taxon>
        <taxon>Dikarya</taxon>
        <taxon>Ascomycota</taxon>
        <taxon>Pezizomycotina</taxon>
        <taxon>Dothideomycetes</taxon>
        <taxon>Dothideomycetidae</taxon>
        <taxon>Mycosphaerellales</taxon>
        <taxon>Extremaceae</taxon>
        <taxon>Extremus</taxon>
    </lineage>
</organism>